<dbReference type="PANTHER" id="PTHR10091">
    <property type="entry name" value="ALDOSE-1-EPIMERASE"/>
    <property type="match status" value="1"/>
</dbReference>
<evidence type="ECO:0000256" key="5">
    <source>
        <dbReference type="ARBA" id="ARBA00032300"/>
    </source>
</evidence>
<dbReference type="Proteomes" id="UP000051131">
    <property type="component" value="Unassembled WGS sequence"/>
</dbReference>
<sequence length="335" mass="37872">MNVEQEVVGKFHGEDVVKYKITNKQENYIEVMSQGATWLSFVADDANLLAHFDTIEEYYETPTYLCKSVGRVAGRIGRGEVEIGKKIFQLPQNEETNTLHGGPHGFSDFNWDATVIEELNKSKVVFSQNVLQTQDGFPGDLQAIIEYSFDEENQVSIKFSGVANGDGIFNPTNHAYFNLESNQASLRNHVLKINGASRLELNKEKLPTGEFLANKSTGYDFENGKLVTESLSQIKKEFGINELDDIFVVKEDENEPVAIISNRENGKQVAIYSDRPGVVVYTANIFGNKNEFNAIALEAQGLPDFMHHPEWGENYYLADTKKAQYEIRYHYNTIK</sequence>
<dbReference type="PATRIC" id="fig|1423729.3.peg.179"/>
<dbReference type="PANTHER" id="PTHR10091:SF0">
    <property type="entry name" value="GALACTOSE MUTAROTASE"/>
    <property type="match status" value="1"/>
</dbReference>
<dbReference type="CDD" id="cd09019">
    <property type="entry name" value="galactose_mutarotase_like"/>
    <property type="match status" value="1"/>
</dbReference>
<protein>
    <recommendedName>
        <fullName evidence="2">Aldose 1-epimerase</fullName>
    </recommendedName>
    <alternativeName>
        <fullName evidence="6">Galactose mutarotase</fullName>
    </alternativeName>
    <alternativeName>
        <fullName evidence="5">Type-1 mutarotase</fullName>
    </alternativeName>
</protein>
<evidence type="ECO:0000313" key="7">
    <source>
        <dbReference type="EMBL" id="KRM91997.1"/>
    </source>
</evidence>
<dbReference type="GO" id="GO:0033499">
    <property type="term" value="P:galactose catabolic process via UDP-galactose, Leloir pathway"/>
    <property type="evidence" value="ECO:0007669"/>
    <property type="project" value="TreeGrafter"/>
</dbReference>
<keyword evidence="8" id="KW-1185">Reference proteome</keyword>
<name>A0A0R2CK19_9LACO</name>
<dbReference type="AlphaFoldDB" id="A0A0R2CK19"/>
<dbReference type="InterPro" id="IPR047215">
    <property type="entry name" value="Galactose_mutarotase-like"/>
</dbReference>
<dbReference type="RefSeq" id="WP_057828471.1">
    <property type="nucleotide sequence ID" value="NZ_AYZE01000008.1"/>
</dbReference>
<evidence type="ECO:0000256" key="2">
    <source>
        <dbReference type="ARBA" id="ARBA00014165"/>
    </source>
</evidence>
<dbReference type="SUPFAM" id="SSF74650">
    <property type="entry name" value="Galactose mutarotase-like"/>
    <property type="match status" value="1"/>
</dbReference>
<dbReference type="InterPro" id="IPR014718">
    <property type="entry name" value="GH-type_carb-bd"/>
</dbReference>
<dbReference type="GO" id="GO:0030246">
    <property type="term" value="F:carbohydrate binding"/>
    <property type="evidence" value="ECO:0007669"/>
    <property type="project" value="InterPro"/>
</dbReference>
<evidence type="ECO:0000256" key="6">
    <source>
        <dbReference type="ARBA" id="ARBA00033373"/>
    </source>
</evidence>
<dbReference type="InterPro" id="IPR018052">
    <property type="entry name" value="Ald1_epimerase_CS"/>
</dbReference>
<gene>
    <name evidence="7" type="ORF">FC80_GL000177</name>
</gene>
<comment type="similarity">
    <text evidence="1">Belongs to the aldose epimerase family.</text>
</comment>
<comment type="caution">
    <text evidence="7">The sequence shown here is derived from an EMBL/GenBank/DDBJ whole genome shotgun (WGS) entry which is preliminary data.</text>
</comment>
<dbReference type="Pfam" id="PF01263">
    <property type="entry name" value="Aldose_epim"/>
    <property type="match status" value="1"/>
</dbReference>
<evidence type="ECO:0000256" key="1">
    <source>
        <dbReference type="ARBA" id="ARBA00006206"/>
    </source>
</evidence>
<dbReference type="EMBL" id="AYZE01000008">
    <property type="protein sequence ID" value="KRM91997.1"/>
    <property type="molecule type" value="Genomic_DNA"/>
</dbReference>
<evidence type="ECO:0000256" key="4">
    <source>
        <dbReference type="ARBA" id="ARBA00023277"/>
    </source>
</evidence>
<dbReference type="STRING" id="1423729.FC80_GL000177"/>
<dbReference type="InterPro" id="IPR008183">
    <property type="entry name" value="Aldose_1/G6P_1-epimerase"/>
</dbReference>
<keyword evidence="3" id="KW-0413">Isomerase</keyword>
<dbReference type="GO" id="GO:0005737">
    <property type="term" value="C:cytoplasm"/>
    <property type="evidence" value="ECO:0007669"/>
    <property type="project" value="TreeGrafter"/>
</dbReference>
<dbReference type="PROSITE" id="PS00545">
    <property type="entry name" value="ALDOSE_1_EPIMERASE"/>
    <property type="match status" value="1"/>
</dbReference>
<reference evidence="7 8" key="1">
    <citation type="journal article" date="2015" name="Genome Announc.">
        <title>Expanding the biotechnology potential of lactobacilli through comparative genomics of 213 strains and associated genera.</title>
        <authorList>
            <person name="Sun Z."/>
            <person name="Harris H.M."/>
            <person name="McCann A."/>
            <person name="Guo C."/>
            <person name="Argimon S."/>
            <person name="Zhang W."/>
            <person name="Yang X."/>
            <person name="Jeffery I.B."/>
            <person name="Cooney J.C."/>
            <person name="Kagawa T.F."/>
            <person name="Liu W."/>
            <person name="Song Y."/>
            <person name="Salvetti E."/>
            <person name="Wrobel A."/>
            <person name="Rasinkangas P."/>
            <person name="Parkhill J."/>
            <person name="Rea M.C."/>
            <person name="O'Sullivan O."/>
            <person name="Ritari J."/>
            <person name="Douillard F.P."/>
            <person name="Paul Ross R."/>
            <person name="Yang R."/>
            <person name="Briner A.E."/>
            <person name="Felis G.E."/>
            <person name="de Vos W.M."/>
            <person name="Barrangou R."/>
            <person name="Klaenhammer T.R."/>
            <person name="Caufield P.W."/>
            <person name="Cui Y."/>
            <person name="Zhang H."/>
            <person name="O'Toole P.W."/>
        </authorList>
    </citation>
    <scope>NUCLEOTIDE SEQUENCE [LARGE SCALE GENOMIC DNA]</scope>
    <source>
        <strain evidence="7 8">DSM 21116</strain>
    </source>
</reference>
<dbReference type="Gene3D" id="2.70.98.10">
    <property type="match status" value="1"/>
</dbReference>
<keyword evidence="4" id="KW-0119">Carbohydrate metabolism</keyword>
<dbReference type="GO" id="GO:0004034">
    <property type="term" value="F:aldose 1-epimerase activity"/>
    <property type="evidence" value="ECO:0007669"/>
    <property type="project" value="TreeGrafter"/>
</dbReference>
<dbReference type="OrthoDB" id="9779408at2"/>
<dbReference type="InterPro" id="IPR011013">
    <property type="entry name" value="Gal_mutarotase_sf_dom"/>
</dbReference>
<evidence type="ECO:0000256" key="3">
    <source>
        <dbReference type="ARBA" id="ARBA00023235"/>
    </source>
</evidence>
<dbReference type="GO" id="GO:0006006">
    <property type="term" value="P:glucose metabolic process"/>
    <property type="evidence" value="ECO:0007669"/>
    <property type="project" value="TreeGrafter"/>
</dbReference>
<proteinExistence type="inferred from homology"/>
<organism evidence="7 8">
    <name type="scientific">Liquorilactobacillus cacaonum DSM 21116</name>
    <dbReference type="NCBI Taxonomy" id="1423729"/>
    <lineage>
        <taxon>Bacteria</taxon>
        <taxon>Bacillati</taxon>
        <taxon>Bacillota</taxon>
        <taxon>Bacilli</taxon>
        <taxon>Lactobacillales</taxon>
        <taxon>Lactobacillaceae</taxon>
        <taxon>Liquorilactobacillus</taxon>
    </lineage>
</organism>
<accession>A0A0R2CK19</accession>
<evidence type="ECO:0000313" key="8">
    <source>
        <dbReference type="Proteomes" id="UP000051131"/>
    </source>
</evidence>